<dbReference type="InterPro" id="IPR036397">
    <property type="entry name" value="RNaseH_sf"/>
</dbReference>
<evidence type="ECO:0000313" key="1">
    <source>
        <dbReference type="EMBL" id="KGJ87326.1"/>
    </source>
</evidence>
<evidence type="ECO:0000313" key="2">
    <source>
        <dbReference type="Proteomes" id="UP000029843"/>
    </source>
</evidence>
<dbReference type="PATRIC" id="fig|28229.4.peg.4220"/>
<dbReference type="InterPro" id="IPR012337">
    <property type="entry name" value="RNaseH-like_sf"/>
</dbReference>
<gene>
    <name evidence="1" type="ORF">ND2E_0733</name>
</gene>
<dbReference type="AlphaFoldDB" id="A0A099KAE2"/>
<dbReference type="EMBL" id="JQED01000055">
    <property type="protein sequence ID" value="KGJ87326.1"/>
    <property type="molecule type" value="Genomic_DNA"/>
</dbReference>
<comment type="caution">
    <text evidence="1">The sequence shown here is derived from an EMBL/GenBank/DDBJ whole genome shotgun (WGS) entry which is preliminary data.</text>
</comment>
<dbReference type="OrthoDB" id="501284at2"/>
<organism evidence="1 2">
    <name type="scientific">Colwellia psychrerythraea</name>
    <name type="common">Vibrio psychroerythus</name>
    <dbReference type="NCBI Taxonomy" id="28229"/>
    <lineage>
        <taxon>Bacteria</taxon>
        <taxon>Pseudomonadati</taxon>
        <taxon>Pseudomonadota</taxon>
        <taxon>Gammaproteobacteria</taxon>
        <taxon>Alteromonadales</taxon>
        <taxon>Colwelliaceae</taxon>
        <taxon>Colwellia</taxon>
    </lineage>
</organism>
<sequence length="756" mass="86091">MIYVGQLIKVPSPQQEILVCHVSLDYRFAAVADAKHVSSKDNFSKPKPWKVTDLVALIRKKGVESEQFDYPGEMSFSDKELIKQRRETWLINRDWKHWLTAPLTTPELINQYIYGDGVADELEELIKSNLANADLLKAKLLKVNSDKKKEVWTTKGAYYNALNRYIVFGCHPNALLPCKLKNSGSNYKVPLKIEDTNIKRGRKPVRQARISASNIGITAEHKSNIAKLVKFLKSEKGKKEYPNFTFKKAIELYQFNFETTILEREIEGEIHQIRIPFEREEDCLSEEQVYYHLKRIIDKQLYLQIKHGNISYEKDFADRQGSALEGVIGSTYRYEIDATVLDVYVRYPFDTTGQYSMGRPVLYLVIDVYSTMIVGFYLGFDGPNWEGAAQALVNACSCKVEFAARFNYSITEGDWPAHHVPVQAAVDNGTEQPDKVISTVLQAELGIRGYSFAAVYRGDAKGTVEGAFRCLENKGVHFVPGALNQHAQRGDQHASQQALLDYDSINIQLIDLIIKNNKSADRLHRFDINAIQSGIDITPEALYLHGLKQEMNGGRDGREIDPGRIHWAFLPEEEATVRGDGIYFKGLVYLSDYAKEADWFKVANLNGSFKIIVKRPKSWTSSLWHKTADGQYIRFDLKNVNNGSPFIGQHWEPVQHLLEQFKDKRHQNKLNTKKLTIQRNNLLAELKRLNEDAIEGADTNTSKSVQRDIKQRQKVFVAVQHVIKAIDHQLALQGDLLSQAPTQIQPQLDSDNDALL</sequence>
<dbReference type="SUPFAM" id="SSF53098">
    <property type="entry name" value="Ribonuclease H-like"/>
    <property type="match status" value="1"/>
</dbReference>
<proteinExistence type="predicted"/>
<protein>
    <recommendedName>
        <fullName evidence="3">Integrase catalytic region</fullName>
    </recommendedName>
</protein>
<dbReference type="GO" id="GO:0003676">
    <property type="term" value="F:nucleic acid binding"/>
    <property type="evidence" value="ECO:0007669"/>
    <property type="project" value="InterPro"/>
</dbReference>
<dbReference type="Proteomes" id="UP000029843">
    <property type="component" value="Unassembled WGS sequence"/>
</dbReference>
<evidence type="ECO:0008006" key="3">
    <source>
        <dbReference type="Google" id="ProtNLM"/>
    </source>
</evidence>
<name>A0A099KAE2_COLPS</name>
<dbReference type="RefSeq" id="WP_033095739.1">
    <property type="nucleotide sequence ID" value="NZ_JQED01000055.1"/>
</dbReference>
<accession>A0A099KAE2</accession>
<dbReference type="Gene3D" id="3.30.420.10">
    <property type="entry name" value="Ribonuclease H-like superfamily/Ribonuclease H"/>
    <property type="match status" value="1"/>
</dbReference>
<reference evidence="1 2" key="1">
    <citation type="submission" date="2014-08" db="EMBL/GenBank/DDBJ databases">
        <title>Genomic and Phenotypic Diversity of Colwellia psychrerythraea strains from Disparate Marine Basins.</title>
        <authorList>
            <person name="Techtmann S.M."/>
            <person name="Stelling S.C."/>
            <person name="Utturkar S.M."/>
            <person name="Alshibli N."/>
            <person name="Harris A."/>
            <person name="Brown S.D."/>
            <person name="Hazen T.C."/>
        </authorList>
    </citation>
    <scope>NUCLEOTIDE SEQUENCE [LARGE SCALE GENOMIC DNA]</scope>
    <source>
        <strain evidence="1 2">ND2E</strain>
    </source>
</reference>